<accession>A0A6G0TW09</accession>
<proteinExistence type="predicted"/>
<dbReference type="AlphaFoldDB" id="A0A6G0TW09"/>
<dbReference type="EMBL" id="VYZN01000014">
    <property type="protein sequence ID" value="KAE9539881.1"/>
    <property type="molecule type" value="Genomic_DNA"/>
</dbReference>
<keyword evidence="2" id="KW-1185">Reference proteome</keyword>
<sequence length="235" mass="26697">MAKTTNAKIIANGNLIVLVVRCVSVEPYRLDLANKKPHVVYSVYAFLAQNLMLKSVEFLHGRVKIQIFKFDIFKQKLNFPKNIQCAMLQIPKLALQIVAIELQNIETDLKYDIVAQSKCIVLNSVVKCQKATENHQVFINRKFFPYNINRYDLTLIDALNNNSINNIRHICITRTMRMSEYVLSVLSNNVDSDVDDIVVVDAAAVQLTAANNKTQPAIRVSLISVPKQYITIFKV</sequence>
<comment type="caution">
    <text evidence="1">The sequence shown here is derived from an EMBL/GenBank/DDBJ whole genome shotgun (WGS) entry which is preliminary data.</text>
</comment>
<name>A0A6G0TW09_APHGL</name>
<reference evidence="1 2" key="1">
    <citation type="submission" date="2019-08" db="EMBL/GenBank/DDBJ databases">
        <title>The genome of the soybean aphid Biotype 1, its phylome, world population structure and adaptation to the North American continent.</title>
        <authorList>
            <person name="Giordano R."/>
            <person name="Donthu R.K."/>
            <person name="Hernandez A.G."/>
            <person name="Wright C.L."/>
            <person name="Zimin A.V."/>
        </authorList>
    </citation>
    <scope>NUCLEOTIDE SEQUENCE [LARGE SCALE GENOMIC DNA]</scope>
    <source>
        <tissue evidence="1">Whole aphids</tissue>
    </source>
</reference>
<gene>
    <name evidence="1" type="ORF">AGLY_005133</name>
</gene>
<protein>
    <submittedName>
        <fullName evidence="1">Uncharacterized protein</fullName>
    </submittedName>
</protein>
<evidence type="ECO:0000313" key="1">
    <source>
        <dbReference type="EMBL" id="KAE9539881.1"/>
    </source>
</evidence>
<dbReference type="Proteomes" id="UP000475862">
    <property type="component" value="Unassembled WGS sequence"/>
</dbReference>
<evidence type="ECO:0000313" key="2">
    <source>
        <dbReference type="Proteomes" id="UP000475862"/>
    </source>
</evidence>
<organism evidence="1 2">
    <name type="scientific">Aphis glycines</name>
    <name type="common">Soybean aphid</name>
    <dbReference type="NCBI Taxonomy" id="307491"/>
    <lineage>
        <taxon>Eukaryota</taxon>
        <taxon>Metazoa</taxon>
        <taxon>Ecdysozoa</taxon>
        <taxon>Arthropoda</taxon>
        <taxon>Hexapoda</taxon>
        <taxon>Insecta</taxon>
        <taxon>Pterygota</taxon>
        <taxon>Neoptera</taxon>
        <taxon>Paraneoptera</taxon>
        <taxon>Hemiptera</taxon>
        <taxon>Sternorrhyncha</taxon>
        <taxon>Aphidomorpha</taxon>
        <taxon>Aphidoidea</taxon>
        <taxon>Aphididae</taxon>
        <taxon>Aphidini</taxon>
        <taxon>Aphis</taxon>
        <taxon>Aphis</taxon>
    </lineage>
</organism>